<comment type="caution">
    <text evidence="1">The sequence shown here is derived from an EMBL/GenBank/DDBJ whole genome shotgun (WGS) entry which is preliminary data.</text>
</comment>
<dbReference type="SUPFAM" id="SSF53756">
    <property type="entry name" value="UDP-Glycosyltransferase/glycogen phosphorylase"/>
    <property type="match status" value="1"/>
</dbReference>
<sequence>MLVMAAQDDTRPTLLFISPQFLFPLDAGGKIRTTNILLNMKGGAFRIHLISPATPDEETRWSDEIAAICDDYTTWRIAPRDRLHRLAGLLSPLPVSVWSDALHESRQAVETALKARPAVAVFDFTHSAALMPSDTFMTKSGVRTVLFTHNVETEIFARHAKTAAFPMSLVWRVEHAKMARFERTACSRFDTVIGVSGRDAMTLKETFGAATTAAIPTGVDLDFFAYTPPANETGPLIFTGSMDWRANQDGLTWFLHDVWPLIAAARPQTSLKVIGKNPPQHLIDAAGKACANWTFTGFVDDIRPHAAGGSAYVIPLRVGGGTRIKAYEAMAMGMPVVSTTLGVEGLPLTPGEHFFSADTPEAFAAATLRLLAEADTRRALSGAARAFVEANASQKSVAEVFERICLDTLKAR</sequence>
<dbReference type="AlphaFoldDB" id="A0A8J2V7Q9"/>
<dbReference type="GO" id="GO:0016757">
    <property type="term" value="F:glycosyltransferase activity"/>
    <property type="evidence" value="ECO:0007669"/>
    <property type="project" value="TreeGrafter"/>
</dbReference>
<evidence type="ECO:0000313" key="1">
    <source>
        <dbReference type="EMBL" id="GGD14187.1"/>
    </source>
</evidence>
<dbReference type="EMBL" id="BMGH01000001">
    <property type="protein sequence ID" value="GGD14187.1"/>
    <property type="molecule type" value="Genomic_DNA"/>
</dbReference>
<gene>
    <name evidence="1" type="ORF">GCM10011342_23690</name>
</gene>
<reference evidence="1" key="1">
    <citation type="journal article" date="2014" name="Int. J. Syst. Evol. Microbiol.">
        <title>Complete genome sequence of Corynebacterium casei LMG S-19264T (=DSM 44701T), isolated from a smear-ripened cheese.</title>
        <authorList>
            <consortium name="US DOE Joint Genome Institute (JGI-PGF)"/>
            <person name="Walter F."/>
            <person name="Albersmeier A."/>
            <person name="Kalinowski J."/>
            <person name="Ruckert C."/>
        </authorList>
    </citation>
    <scope>NUCLEOTIDE SEQUENCE</scope>
    <source>
        <strain evidence="1">CGMCC 1.12921</strain>
    </source>
</reference>
<dbReference type="Pfam" id="PF13692">
    <property type="entry name" value="Glyco_trans_1_4"/>
    <property type="match status" value="1"/>
</dbReference>
<accession>A0A8J2V7Q9</accession>
<dbReference type="PANTHER" id="PTHR12526:SF600">
    <property type="entry name" value="GLYCOSYL TRANSFERASE GROUP 1"/>
    <property type="match status" value="1"/>
</dbReference>
<reference evidence="1" key="2">
    <citation type="submission" date="2020-09" db="EMBL/GenBank/DDBJ databases">
        <authorList>
            <person name="Sun Q."/>
            <person name="Zhou Y."/>
        </authorList>
    </citation>
    <scope>NUCLEOTIDE SEQUENCE</scope>
    <source>
        <strain evidence="1">CGMCC 1.12921</strain>
    </source>
</reference>
<name>A0A8J2V7Q9_9PROT</name>
<protein>
    <submittedName>
        <fullName evidence="1">Glycosyl transferase family 1</fullName>
    </submittedName>
</protein>
<dbReference type="CDD" id="cd03801">
    <property type="entry name" value="GT4_PimA-like"/>
    <property type="match status" value="1"/>
</dbReference>
<dbReference type="Gene3D" id="3.40.50.2000">
    <property type="entry name" value="Glycogen Phosphorylase B"/>
    <property type="match status" value="2"/>
</dbReference>
<proteinExistence type="predicted"/>
<dbReference type="PANTHER" id="PTHR12526">
    <property type="entry name" value="GLYCOSYLTRANSFERASE"/>
    <property type="match status" value="1"/>
</dbReference>
<keyword evidence="2" id="KW-1185">Reference proteome</keyword>
<organism evidence="1 2">
    <name type="scientific">Aquisalinus flavus</name>
    <dbReference type="NCBI Taxonomy" id="1526572"/>
    <lineage>
        <taxon>Bacteria</taxon>
        <taxon>Pseudomonadati</taxon>
        <taxon>Pseudomonadota</taxon>
        <taxon>Alphaproteobacteria</taxon>
        <taxon>Parvularculales</taxon>
        <taxon>Parvularculaceae</taxon>
        <taxon>Aquisalinus</taxon>
    </lineage>
</organism>
<keyword evidence="1" id="KW-0808">Transferase</keyword>
<dbReference type="Proteomes" id="UP000613582">
    <property type="component" value="Unassembled WGS sequence"/>
</dbReference>
<evidence type="ECO:0000313" key="2">
    <source>
        <dbReference type="Proteomes" id="UP000613582"/>
    </source>
</evidence>